<comment type="caution">
    <text evidence="1">The sequence shown here is derived from an EMBL/GenBank/DDBJ whole genome shotgun (WGS) entry which is preliminary data.</text>
</comment>
<accession>A0ABP2DAR8</accession>
<sequence length="32" mass="3305">MNALLFFVCGGRITDGARGLGAAQPVISPKMI</sequence>
<organism evidence="1 2">
    <name type="scientific">Sulfitobacter indolifex HEL-45</name>
    <dbReference type="NCBI Taxonomy" id="391624"/>
    <lineage>
        <taxon>Bacteria</taxon>
        <taxon>Pseudomonadati</taxon>
        <taxon>Pseudomonadota</taxon>
        <taxon>Alphaproteobacteria</taxon>
        <taxon>Rhodobacterales</taxon>
        <taxon>Roseobacteraceae</taxon>
        <taxon>Sulfitobacter</taxon>
    </lineage>
</organism>
<dbReference type="Proteomes" id="UP000003257">
    <property type="component" value="Unassembled WGS sequence"/>
</dbReference>
<evidence type="ECO:0000313" key="2">
    <source>
        <dbReference type="Proteomes" id="UP000003257"/>
    </source>
</evidence>
<name>A0ABP2DAR8_9RHOB</name>
<protein>
    <submittedName>
        <fullName evidence="1">Uncharacterized protein</fullName>
    </submittedName>
</protein>
<gene>
    <name evidence="1" type="ORF">OIHEL45_01180</name>
</gene>
<evidence type="ECO:0000313" key="1">
    <source>
        <dbReference type="EMBL" id="EDQ05380.1"/>
    </source>
</evidence>
<keyword evidence="2" id="KW-1185">Reference proteome</keyword>
<proteinExistence type="predicted"/>
<reference evidence="1 2" key="1">
    <citation type="submission" date="2007-11" db="EMBL/GenBank/DDBJ databases">
        <authorList>
            <person name="Wagner-Dobler I."/>
            <person name="Ferriera S."/>
            <person name="Johnson J."/>
            <person name="Kravitz S."/>
            <person name="Beeson K."/>
            <person name="Sutton G."/>
            <person name="Rogers Y.-H."/>
            <person name="Friedman R."/>
            <person name="Frazier M."/>
            <person name="Venter J.C."/>
        </authorList>
    </citation>
    <scope>NUCLEOTIDE SEQUENCE [LARGE SCALE GENOMIC DNA]</scope>
    <source>
        <strain evidence="1 2">HEL-45</strain>
    </source>
</reference>
<dbReference type="EMBL" id="ABID01000001">
    <property type="protein sequence ID" value="EDQ05380.1"/>
    <property type="molecule type" value="Genomic_DNA"/>
</dbReference>